<comment type="caution">
    <text evidence="4">The sequence shown here is derived from an EMBL/GenBank/DDBJ whole genome shotgun (WGS) entry which is preliminary data.</text>
</comment>
<evidence type="ECO:0000313" key="5">
    <source>
        <dbReference type="Proteomes" id="UP001549291"/>
    </source>
</evidence>
<dbReference type="InterPro" id="IPR027417">
    <property type="entry name" value="P-loop_NTPase"/>
</dbReference>
<dbReference type="CDD" id="cd00383">
    <property type="entry name" value="trans_reg_C"/>
    <property type="match status" value="1"/>
</dbReference>
<dbReference type="InterPro" id="IPR036388">
    <property type="entry name" value="WH-like_DNA-bd_sf"/>
</dbReference>
<dbReference type="SUPFAM" id="SSF46894">
    <property type="entry name" value="C-terminal effector domain of the bipartite response regulators"/>
    <property type="match status" value="1"/>
</dbReference>
<accession>A0ABV2S1K1</accession>
<dbReference type="Pfam" id="PF13401">
    <property type="entry name" value="AAA_22"/>
    <property type="match status" value="1"/>
</dbReference>
<keyword evidence="5" id="KW-1185">Reference proteome</keyword>
<dbReference type="PROSITE" id="PS51755">
    <property type="entry name" value="OMPR_PHOB"/>
    <property type="match status" value="1"/>
</dbReference>
<keyword evidence="1 2" id="KW-0238">DNA-binding</keyword>
<dbReference type="EMBL" id="JBEPTQ010000002">
    <property type="protein sequence ID" value="MET4723063.1"/>
    <property type="molecule type" value="Genomic_DNA"/>
</dbReference>
<feature type="DNA-binding region" description="OmpR/PhoB-type" evidence="2">
    <location>
        <begin position="8"/>
        <end position="103"/>
    </location>
</feature>
<feature type="domain" description="OmpR/PhoB-type" evidence="3">
    <location>
        <begin position="8"/>
        <end position="103"/>
    </location>
</feature>
<dbReference type="Pfam" id="PF00486">
    <property type="entry name" value="Trans_reg_C"/>
    <property type="match status" value="1"/>
</dbReference>
<name>A0ABV2S1K1_BRAJP</name>
<dbReference type="Proteomes" id="UP001549291">
    <property type="component" value="Unassembled WGS sequence"/>
</dbReference>
<dbReference type="PANTHER" id="PTHR47691">
    <property type="entry name" value="REGULATOR-RELATED"/>
    <property type="match status" value="1"/>
</dbReference>
<dbReference type="SMART" id="SM00862">
    <property type="entry name" value="Trans_reg_C"/>
    <property type="match status" value="1"/>
</dbReference>
<dbReference type="Pfam" id="PF25872">
    <property type="entry name" value="HTH_77"/>
    <property type="match status" value="1"/>
</dbReference>
<dbReference type="InterPro" id="IPR058852">
    <property type="entry name" value="HTH_77"/>
</dbReference>
<sequence>MMAEPNQRPVYACAEWEIDLARRELRSMGESVPLGGRAFEILAELAQAEGGLVTKNDLTERVWRGVFVEESALRVHIAAIRKAFGSDRDMLATTVGRGYRLLGSWRTRQMAAPLQSAAPQPPPSTNIPNASFVLIGRTTALARLWELLSAYRVVSLIGPGGIGKTALALQAARTLPAGFAADRLLVELASLPDPKLVCSAVASMLGIKLEGEEITPDSIARAIGARQLLLILDNCEHVVDTVAQLAETIVSHCPGTTILATSREALRIDGEQVYRVPPLGVPPEVRLGSEAASAYPAAYTAVELFTTRAKALGSSFALDEENLDAVAAICRRLDGIPLAIEFAAARAVMLSPPKIAALLDDRFKFLTTGRRTALPRQQTLRATLDWSYDLLPDAEARVLRRLGVFAGEFLLDAVIAVASEGMGDVTAELANLVAKSLVLADIRGERPYYRLLDTTRAYAMEKLHASGEFPGVARRQAGYYCGFFANAEADSEVTPQAEWLGFYGQHIDNVRSSLDWAFSPGGDAQIGVALTAGAVPLWVQLSLLAECRERTEQALASLDDSAAGALRLRMQLSAALGWSLMYGVGRAREAGPAWAATLQLAEQLGDSDYLLRALWGLCIDQFNNGEFRKALEFAHRFADIVADSQNSVDRMMGDRLLATTLHYLGDQRLAHHHIGRTLSRLSDLAAKPQVIRFRFDLRASARYFQARILWLLGLADQALNVVERNVEEGRASGHALTFCSVLGQGACPIAFLAGDLDAAEGYCTMLLEHTERHPIRLWNVWARAFRGMVMARRGDVAAGLTLLRKALELAGEARFLPRFLLPLGELAACLGEVGEVSLGLATADEALARCEARDERWYAAELWRIKGELLRHPGERRSAIAAEQCFDKAFEVARGQGALFWELRAAISLARLRMSQSRPADAHQILALVYGQFTEGFETTDLRLARAMMTEFSTS</sequence>
<dbReference type="Gene3D" id="1.25.40.10">
    <property type="entry name" value="Tetratricopeptide repeat domain"/>
    <property type="match status" value="1"/>
</dbReference>
<dbReference type="Gene3D" id="3.40.50.300">
    <property type="entry name" value="P-loop containing nucleotide triphosphate hydrolases"/>
    <property type="match status" value="1"/>
</dbReference>
<evidence type="ECO:0000259" key="3">
    <source>
        <dbReference type="PROSITE" id="PS51755"/>
    </source>
</evidence>
<proteinExistence type="predicted"/>
<dbReference type="InterPro" id="IPR049945">
    <property type="entry name" value="AAA_22"/>
</dbReference>
<dbReference type="PANTHER" id="PTHR47691:SF3">
    <property type="entry name" value="HTH-TYPE TRANSCRIPTIONAL REGULATOR RV0890C-RELATED"/>
    <property type="match status" value="1"/>
</dbReference>
<gene>
    <name evidence="4" type="ORF">ABIF63_007169</name>
</gene>
<evidence type="ECO:0000256" key="1">
    <source>
        <dbReference type="ARBA" id="ARBA00023125"/>
    </source>
</evidence>
<dbReference type="RefSeq" id="WP_354270313.1">
    <property type="nucleotide sequence ID" value="NZ_JBEPTQ010000002.1"/>
</dbReference>
<dbReference type="Gene3D" id="1.10.10.10">
    <property type="entry name" value="Winged helix-like DNA-binding domain superfamily/Winged helix DNA-binding domain"/>
    <property type="match status" value="1"/>
</dbReference>
<reference evidence="4 5" key="1">
    <citation type="submission" date="2024-06" db="EMBL/GenBank/DDBJ databases">
        <title>Genomic Encyclopedia of Type Strains, Phase V (KMG-V): Genome sequencing to study the core and pangenomes of soil and plant-associated prokaryotes.</title>
        <authorList>
            <person name="Whitman W."/>
        </authorList>
    </citation>
    <scope>NUCLEOTIDE SEQUENCE [LARGE SCALE GENOMIC DNA]</scope>
    <source>
        <strain evidence="4 5">USDA 160</strain>
    </source>
</reference>
<dbReference type="InterPro" id="IPR001867">
    <property type="entry name" value="OmpR/PhoB-type_DNA-bd"/>
</dbReference>
<dbReference type="SUPFAM" id="SSF52540">
    <property type="entry name" value="P-loop containing nucleoside triphosphate hydrolases"/>
    <property type="match status" value="1"/>
</dbReference>
<dbReference type="InterPro" id="IPR011990">
    <property type="entry name" value="TPR-like_helical_dom_sf"/>
</dbReference>
<evidence type="ECO:0000313" key="4">
    <source>
        <dbReference type="EMBL" id="MET4723063.1"/>
    </source>
</evidence>
<organism evidence="4 5">
    <name type="scientific">Bradyrhizobium japonicum</name>
    <dbReference type="NCBI Taxonomy" id="375"/>
    <lineage>
        <taxon>Bacteria</taxon>
        <taxon>Pseudomonadati</taxon>
        <taxon>Pseudomonadota</taxon>
        <taxon>Alphaproteobacteria</taxon>
        <taxon>Hyphomicrobiales</taxon>
        <taxon>Nitrobacteraceae</taxon>
        <taxon>Bradyrhizobium</taxon>
    </lineage>
</organism>
<evidence type="ECO:0000256" key="2">
    <source>
        <dbReference type="PROSITE-ProRule" id="PRU01091"/>
    </source>
</evidence>
<protein>
    <submittedName>
        <fullName evidence="4">ATPase/DNA-binding winged helix-turn-helix (WHTH) protein</fullName>
    </submittedName>
</protein>
<dbReference type="PRINTS" id="PR00364">
    <property type="entry name" value="DISEASERSIST"/>
</dbReference>
<dbReference type="InterPro" id="IPR016032">
    <property type="entry name" value="Sig_transdc_resp-reg_C-effctor"/>
</dbReference>
<dbReference type="SUPFAM" id="SSF48452">
    <property type="entry name" value="TPR-like"/>
    <property type="match status" value="1"/>
</dbReference>